<evidence type="ECO:0000313" key="1">
    <source>
        <dbReference type="EMBL" id="GEP59839.1"/>
    </source>
</evidence>
<proteinExistence type="predicted"/>
<sequence>MVGPPGRSSVAAVAATAAVSAVDAGGVEVSRGEVTLFADWDFCADGWYEVNFSQSSRMFRDASQPVRSNSPTPTVCVTRLLIVIP</sequence>
<keyword evidence="2" id="KW-1185">Reference proteome</keyword>
<evidence type="ECO:0000313" key="2">
    <source>
        <dbReference type="Proteomes" id="UP000321058"/>
    </source>
</evidence>
<dbReference type="AlphaFoldDB" id="A0A512NLP6"/>
<protein>
    <submittedName>
        <fullName evidence="1">Uncharacterized protein</fullName>
    </submittedName>
</protein>
<comment type="caution">
    <text evidence="1">The sequence shown here is derived from an EMBL/GenBank/DDBJ whole genome shotgun (WGS) entry which is preliminary data.</text>
</comment>
<reference evidence="1 2" key="1">
    <citation type="submission" date="2019-07" db="EMBL/GenBank/DDBJ databases">
        <title>Whole genome shotgun sequence of Reyranella soli NBRC 108950.</title>
        <authorList>
            <person name="Hosoyama A."/>
            <person name="Uohara A."/>
            <person name="Ohji S."/>
            <person name="Ichikawa N."/>
        </authorList>
    </citation>
    <scope>NUCLEOTIDE SEQUENCE [LARGE SCALE GENOMIC DNA]</scope>
    <source>
        <strain evidence="1 2">NBRC 108950</strain>
    </source>
</reference>
<accession>A0A512NLP6</accession>
<dbReference type="EMBL" id="BKAJ01000141">
    <property type="protein sequence ID" value="GEP59839.1"/>
    <property type="molecule type" value="Genomic_DNA"/>
</dbReference>
<name>A0A512NLP6_9HYPH</name>
<organism evidence="1 2">
    <name type="scientific">Reyranella soli</name>
    <dbReference type="NCBI Taxonomy" id="1230389"/>
    <lineage>
        <taxon>Bacteria</taxon>
        <taxon>Pseudomonadati</taxon>
        <taxon>Pseudomonadota</taxon>
        <taxon>Alphaproteobacteria</taxon>
        <taxon>Hyphomicrobiales</taxon>
        <taxon>Reyranellaceae</taxon>
        <taxon>Reyranella</taxon>
    </lineage>
</organism>
<gene>
    <name evidence="1" type="ORF">RSO01_70050</name>
</gene>
<dbReference type="Proteomes" id="UP000321058">
    <property type="component" value="Unassembled WGS sequence"/>
</dbReference>